<dbReference type="EMBL" id="CP059732">
    <property type="protein sequence ID" value="QMW03176.1"/>
    <property type="molecule type" value="Genomic_DNA"/>
</dbReference>
<dbReference type="RefSeq" id="WP_182460462.1">
    <property type="nucleotide sequence ID" value="NZ_CP059732.1"/>
</dbReference>
<reference evidence="1 2" key="1">
    <citation type="submission" date="2020-07" db="EMBL/GenBank/DDBJ databases">
        <title>Spirosoma foliorum sp. nov., isolated from the leaves on the Nejang mountain Korea, Republic of.</title>
        <authorList>
            <person name="Ho H."/>
            <person name="Lee Y.-J."/>
            <person name="Nurcahyanto D.-A."/>
            <person name="Kim S.-G."/>
        </authorList>
    </citation>
    <scope>NUCLEOTIDE SEQUENCE [LARGE SCALE GENOMIC DNA]</scope>
    <source>
        <strain evidence="1 2">PL0136</strain>
    </source>
</reference>
<sequence length="111" mass="12894">MKIFCDESGYTGADLLERAQPYFVYSGIKLDDKATGEIKNYIYSNYNIQNSEIKGKLIVNNQKGREVISHIFKRYGKFARIVFHDKKYALAAKIIEYGIEPYLTSSEIFYK</sequence>
<keyword evidence="2" id="KW-1185">Reference proteome</keyword>
<dbReference type="KEGG" id="sfol:H3H32_35810"/>
<protein>
    <submittedName>
        <fullName evidence="1">DUF3800 domain-containing protein</fullName>
    </submittedName>
</protein>
<proteinExistence type="predicted"/>
<name>A0A7G5GWD4_9BACT</name>
<dbReference type="InterPro" id="IPR024524">
    <property type="entry name" value="DUF3800"/>
</dbReference>
<dbReference type="Proteomes" id="UP000515369">
    <property type="component" value="Chromosome"/>
</dbReference>
<gene>
    <name evidence="1" type="ORF">H3H32_35810</name>
</gene>
<dbReference type="AlphaFoldDB" id="A0A7G5GWD4"/>
<evidence type="ECO:0000313" key="2">
    <source>
        <dbReference type="Proteomes" id="UP000515369"/>
    </source>
</evidence>
<evidence type="ECO:0000313" key="1">
    <source>
        <dbReference type="EMBL" id="QMW03176.1"/>
    </source>
</evidence>
<dbReference type="Pfam" id="PF12686">
    <property type="entry name" value="DUF3800"/>
    <property type="match status" value="1"/>
</dbReference>
<accession>A0A7G5GWD4</accession>
<organism evidence="1 2">
    <name type="scientific">Spirosoma foliorum</name>
    <dbReference type="NCBI Taxonomy" id="2710596"/>
    <lineage>
        <taxon>Bacteria</taxon>
        <taxon>Pseudomonadati</taxon>
        <taxon>Bacteroidota</taxon>
        <taxon>Cytophagia</taxon>
        <taxon>Cytophagales</taxon>
        <taxon>Cytophagaceae</taxon>
        <taxon>Spirosoma</taxon>
    </lineage>
</organism>